<comment type="caution">
    <text evidence="1">The sequence shown here is derived from an EMBL/GenBank/DDBJ whole genome shotgun (WGS) entry which is preliminary data.</text>
</comment>
<sequence>MKLMYVICIKNFKNESTADFERRYVEVTGLGLTDLGFHWPALSALAWGVEMYKSGPDSNGPDSNVGSVVLQNVRFGHLKRGLPYLVSSSSFSNGSKLRDPRTIILT</sequence>
<protein>
    <submittedName>
        <fullName evidence="1">Uncharacterized protein</fullName>
    </submittedName>
</protein>
<organism evidence="1 2">
    <name type="scientific">Araneus ventricosus</name>
    <name type="common">Orbweaver spider</name>
    <name type="synonym">Epeira ventricosa</name>
    <dbReference type="NCBI Taxonomy" id="182803"/>
    <lineage>
        <taxon>Eukaryota</taxon>
        <taxon>Metazoa</taxon>
        <taxon>Ecdysozoa</taxon>
        <taxon>Arthropoda</taxon>
        <taxon>Chelicerata</taxon>
        <taxon>Arachnida</taxon>
        <taxon>Araneae</taxon>
        <taxon>Araneomorphae</taxon>
        <taxon>Entelegynae</taxon>
        <taxon>Araneoidea</taxon>
        <taxon>Araneidae</taxon>
        <taxon>Araneus</taxon>
    </lineage>
</organism>
<reference evidence="1 2" key="1">
    <citation type="journal article" date="2019" name="Sci. Rep.">
        <title>Orb-weaving spider Araneus ventricosus genome elucidates the spidroin gene catalogue.</title>
        <authorList>
            <person name="Kono N."/>
            <person name="Nakamura H."/>
            <person name="Ohtoshi R."/>
            <person name="Moran D.A.P."/>
            <person name="Shinohara A."/>
            <person name="Yoshida Y."/>
            <person name="Fujiwara M."/>
            <person name="Mori M."/>
            <person name="Tomita M."/>
            <person name="Arakawa K."/>
        </authorList>
    </citation>
    <scope>NUCLEOTIDE SEQUENCE [LARGE SCALE GENOMIC DNA]</scope>
</reference>
<dbReference type="EMBL" id="BGPR01000232">
    <property type="protein sequence ID" value="GBM06638.1"/>
    <property type="molecule type" value="Genomic_DNA"/>
</dbReference>
<name>A0A4Y2CSI1_ARAVE</name>
<keyword evidence="2" id="KW-1185">Reference proteome</keyword>
<gene>
    <name evidence="1" type="ORF">AVEN_190862_1</name>
</gene>
<evidence type="ECO:0000313" key="1">
    <source>
        <dbReference type="EMBL" id="GBM06638.1"/>
    </source>
</evidence>
<evidence type="ECO:0000313" key="2">
    <source>
        <dbReference type="Proteomes" id="UP000499080"/>
    </source>
</evidence>
<dbReference type="AlphaFoldDB" id="A0A4Y2CSI1"/>
<proteinExistence type="predicted"/>
<accession>A0A4Y2CSI1</accession>
<dbReference type="Proteomes" id="UP000499080">
    <property type="component" value="Unassembled WGS sequence"/>
</dbReference>